<keyword evidence="2" id="KW-1185">Reference proteome</keyword>
<dbReference type="Gene3D" id="3.40.50.150">
    <property type="entry name" value="Vaccinia Virus protein VP39"/>
    <property type="match status" value="1"/>
</dbReference>
<gene>
    <name evidence="1" type="ORF">FM038_016550</name>
</gene>
<organism evidence="1 2">
    <name type="scientific">Shewanella eurypsychrophilus</name>
    <dbReference type="NCBI Taxonomy" id="2593656"/>
    <lineage>
        <taxon>Bacteria</taxon>
        <taxon>Pseudomonadati</taxon>
        <taxon>Pseudomonadota</taxon>
        <taxon>Gammaproteobacteria</taxon>
        <taxon>Alteromonadales</taxon>
        <taxon>Shewanellaceae</taxon>
        <taxon>Shewanella</taxon>
    </lineage>
</organism>
<evidence type="ECO:0000313" key="2">
    <source>
        <dbReference type="Proteomes" id="UP000316416"/>
    </source>
</evidence>
<dbReference type="PANTHER" id="PTHR38451">
    <property type="entry name" value="TRNA (ADENINE(22)-N(1))-METHYLTRANSFERASE"/>
    <property type="match status" value="1"/>
</dbReference>
<proteinExistence type="predicted"/>
<dbReference type="InterPro" id="IPR029063">
    <property type="entry name" value="SAM-dependent_MTases_sf"/>
</dbReference>
<protein>
    <submittedName>
        <fullName evidence="1">tRNA (Adenine(22)-N(1))-methyltransferase TrmK</fullName>
    </submittedName>
</protein>
<reference evidence="1" key="1">
    <citation type="submission" date="2021-07" db="EMBL/GenBank/DDBJ databases">
        <title>Shewanella sp. YLB-07 whole genome sequence.</title>
        <authorList>
            <person name="Yu L."/>
        </authorList>
    </citation>
    <scope>NUCLEOTIDE SEQUENCE</scope>
    <source>
        <strain evidence="1">YLB-08</strain>
    </source>
</reference>
<dbReference type="InterPro" id="IPR016876">
    <property type="entry name" value="UCP028234"/>
</dbReference>
<dbReference type="RefSeq" id="WP_142874468.1">
    <property type="nucleotide sequence ID" value="NZ_CP045503.2"/>
</dbReference>
<accession>A0ABX6VAE3</accession>
<sequence length="238" mass="27467">MKVSLRLSQIDKLVTKHYDHIWDCCCDHGFLGAKLLQRNAAQTIHFVDMVEELMLELASKLQQFSLPHSKAETDKSPKWKVHCIDVVTLPLKTYRDSETHLIIIAGVGGDLLIQLVSQILTRHPDKHLEFILCPVHHNYKVREAMAQLQLGLVHECLLKENKRFYEIMHLSTQSQVSLSKVGSHMWDLSRADDKLYLANTLAHYQRIQKNVHTDNEQIAKIIAHYQEITEQTAYIEAV</sequence>
<dbReference type="Proteomes" id="UP000316416">
    <property type="component" value="Chromosome"/>
</dbReference>
<dbReference type="Pfam" id="PF12847">
    <property type="entry name" value="Methyltransf_18"/>
    <property type="match status" value="1"/>
</dbReference>
<dbReference type="SUPFAM" id="SSF53335">
    <property type="entry name" value="S-adenosyl-L-methionine-dependent methyltransferases"/>
    <property type="match status" value="1"/>
</dbReference>
<dbReference type="EMBL" id="CP045503">
    <property type="protein sequence ID" value="QPG58848.1"/>
    <property type="molecule type" value="Genomic_DNA"/>
</dbReference>
<evidence type="ECO:0000313" key="1">
    <source>
        <dbReference type="EMBL" id="QPG58848.1"/>
    </source>
</evidence>
<name>A0ABX6VAE3_9GAMM</name>
<dbReference type="PIRSF" id="PIRSF028234">
    <property type="entry name" value="UCP028234"/>
    <property type="match status" value="1"/>
</dbReference>
<dbReference type="PANTHER" id="PTHR38451:SF1">
    <property type="entry name" value="TRNA (ADENINE(22)-N(1))-METHYLTRANSFERASE"/>
    <property type="match status" value="1"/>
</dbReference>